<feature type="domain" description="Cation-transporting P-type ATPase C-terminal" evidence="1">
    <location>
        <begin position="83"/>
        <end position="144"/>
    </location>
</feature>
<evidence type="ECO:0000313" key="2">
    <source>
        <dbReference type="EMBL" id="ETN97194.1"/>
    </source>
</evidence>
<evidence type="ECO:0000313" key="3">
    <source>
        <dbReference type="Proteomes" id="UP000023152"/>
    </source>
</evidence>
<dbReference type="Gene3D" id="1.20.1110.10">
    <property type="entry name" value="Calcium-transporting ATPase, transmembrane domain"/>
    <property type="match status" value="1"/>
</dbReference>
<keyword evidence="3" id="KW-1185">Reference proteome</keyword>
<protein>
    <submittedName>
        <fullName evidence="2">Calcium-translocating P-type ATPase</fullName>
    </submittedName>
</protein>
<comment type="caution">
    <text evidence="2">The sequence shown here is derived from an EMBL/GenBank/DDBJ whole genome shotgun (WGS) entry which is preliminary data.</text>
</comment>
<organism evidence="2 3">
    <name type="scientific">Reticulomyxa filosa</name>
    <dbReference type="NCBI Taxonomy" id="46433"/>
    <lineage>
        <taxon>Eukaryota</taxon>
        <taxon>Sar</taxon>
        <taxon>Rhizaria</taxon>
        <taxon>Retaria</taxon>
        <taxon>Foraminifera</taxon>
        <taxon>Monothalamids</taxon>
        <taxon>Reticulomyxidae</taxon>
        <taxon>Reticulomyxa</taxon>
    </lineage>
</organism>
<dbReference type="OrthoDB" id="3352408at2759"/>
<dbReference type="EMBL" id="ASPP01050527">
    <property type="protein sequence ID" value="ETN97194.1"/>
    <property type="molecule type" value="Genomic_DNA"/>
</dbReference>
<reference evidence="2 3" key="1">
    <citation type="journal article" date="2013" name="Curr. Biol.">
        <title>The Genome of the Foraminiferan Reticulomyxa filosa.</title>
        <authorList>
            <person name="Glockner G."/>
            <person name="Hulsmann N."/>
            <person name="Schleicher M."/>
            <person name="Noegel A.A."/>
            <person name="Eichinger L."/>
            <person name="Gallinger C."/>
            <person name="Pawlowski J."/>
            <person name="Sierra R."/>
            <person name="Euteneuer U."/>
            <person name="Pillet L."/>
            <person name="Moustafa A."/>
            <person name="Platzer M."/>
            <person name="Groth M."/>
            <person name="Szafranski K."/>
            <person name="Schliwa M."/>
        </authorList>
    </citation>
    <scope>NUCLEOTIDE SEQUENCE [LARGE SCALE GENOMIC DNA]</scope>
</reference>
<proteinExistence type="predicted"/>
<dbReference type="Pfam" id="PF00689">
    <property type="entry name" value="Cation_ATPase_C"/>
    <property type="match status" value="1"/>
</dbReference>
<dbReference type="AlphaFoldDB" id="X6L8X8"/>
<dbReference type="SUPFAM" id="SSF81665">
    <property type="entry name" value="Calcium ATPase, transmembrane domain M"/>
    <property type="match status" value="1"/>
</dbReference>
<feature type="non-terminal residue" evidence="2">
    <location>
        <position position="1"/>
    </location>
</feature>
<accession>X6L8X8</accession>
<dbReference type="InterPro" id="IPR006068">
    <property type="entry name" value="ATPase_P-typ_cation-transptr_C"/>
</dbReference>
<dbReference type="InterPro" id="IPR023298">
    <property type="entry name" value="ATPase_P-typ_TM_dom_sf"/>
</dbReference>
<dbReference type="Proteomes" id="UP000023152">
    <property type="component" value="Unassembled WGS sequence"/>
</dbReference>
<sequence>YGKHKCCCHCKASHILNLYANTNAYADINYNANLNVTNNENVNNANISDSSNPISNVNANDSVNYWRKQRQLLVEVSTVVKISRFQLLFVNLITDRLPATALGFNKADQDIMTSQIETIINGLMFFLYFLTGTYVGADTIFGFICDFADRVMDLMSHLAN</sequence>
<gene>
    <name evidence="2" type="ORF">RFI_40337</name>
</gene>
<evidence type="ECO:0000259" key="1">
    <source>
        <dbReference type="Pfam" id="PF00689"/>
    </source>
</evidence>
<name>X6L8X8_RETFI</name>